<dbReference type="OrthoDB" id="9814284at2"/>
<keyword evidence="2" id="KW-1185">Reference proteome</keyword>
<dbReference type="PANTHER" id="PTHR38453">
    <property type="entry name" value="CYTOPLASMIC PROTEIN-RELATED"/>
    <property type="match status" value="1"/>
</dbReference>
<organism evidence="1 2">
    <name type="scientific">Lautropia dentalis</name>
    <dbReference type="NCBI Taxonomy" id="2490857"/>
    <lineage>
        <taxon>Bacteria</taxon>
        <taxon>Pseudomonadati</taxon>
        <taxon>Pseudomonadota</taxon>
        <taxon>Betaproteobacteria</taxon>
        <taxon>Burkholderiales</taxon>
        <taxon>Burkholderiaceae</taxon>
        <taxon>Lautropia</taxon>
    </lineage>
</organism>
<evidence type="ECO:0000313" key="2">
    <source>
        <dbReference type="Proteomes" id="UP000270261"/>
    </source>
</evidence>
<dbReference type="Proteomes" id="UP000270261">
    <property type="component" value="Unassembled WGS sequence"/>
</dbReference>
<proteinExistence type="predicted"/>
<gene>
    <name evidence="1" type="ORF">EHV23_00900</name>
</gene>
<evidence type="ECO:0000313" key="1">
    <source>
        <dbReference type="EMBL" id="RRN44876.1"/>
    </source>
</evidence>
<dbReference type="AlphaFoldDB" id="A0A3R8LRY1"/>
<name>A0A3R8LRY1_9BURK</name>
<comment type="caution">
    <text evidence="1">The sequence shown here is derived from an EMBL/GenBank/DDBJ whole genome shotgun (WGS) entry which is preliminary data.</text>
</comment>
<accession>A0A3R8LRY1</accession>
<dbReference type="InterPro" id="IPR007423">
    <property type="entry name" value="Sel_put"/>
</dbReference>
<dbReference type="PANTHER" id="PTHR38453:SF3">
    <property type="entry name" value="CYTOPLASMIC PROTEIN"/>
    <property type="match status" value="1"/>
</dbReference>
<reference evidence="1 2" key="1">
    <citation type="submission" date="2018-11" db="EMBL/GenBank/DDBJ databases">
        <title>Genome sequencing of Lautropia sp. KCOM 2505 (= ChDC F240).</title>
        <authorList>
            <person name="Kook J.-K."/>
            <person name="Park S.-N."/>
            <person name="Lim Y.K."/>
        </authorList>
    </citation>
    <scope>NUCLEOTIDE SEQUENCE [LARGE SCALE GENOMIC DNA]</scope>
    <source>
        <strain evidence="1 2">KCOM 2505</strain>
    </source>
</reference>
<protein>
    <submittedName>
        <fullName evidence="1">YbdD/YjiX family protein</fullName>
    </submittedName>
</protein>
<dbReference type="Pfam" id="PF04328">
    <property type="entry name" value="Sel_put"/>
    <property type="match status" value="1"/>
</dbReference>
<sequence>MAEGKHEAATIAAAGARARQAGGSVFGAALRRSLGTGGRYLGQTMRLMVGMPDYERYVAHVQRVHPGQTPMSYEEFFRNRQDARYGGRGKVGCC</sequence>
<dbReference type="EMBL" id="RRUE01000001">
    <property type="protein sequence ID" value="RRN44876.1"/>
    <property type="molecule type" value="Genomic_DNA"/>
</dbReference>